<dbReference type="Pfam" id="PF00319">
    <property type="entry name" value="SRF-TF"/>
    <property type="match status" value="1"/>
</dbReference>
<protein>
    <recommendedName>
        <fullName evidence="6">MADS-box domain-containing protein</fullName>
    </recommendedName>
</protein>
<dbReference type="AlphaFoldDB" id="A0A9D4WK25"/>
<dbReference type="Proteomes" id="UP001058974">
    <property type="component" value="Chromosome 5"/>
</dbReference>
<dbReference type="Gramene" id="Psat05G0140100-T2">
    <property type="protein sequence ID" value="KAI5404233.1"/>
    <property type="gene ID" value="KIW84_051401"/>
</dbReference>
<keyword evidence="3" id="KW-0238">DNA-binding</keyword>
<evidence type="ECO:0000256" key="3">
    <source>
        <dbReference type="ARBA" id="ARBA00023125"/>
    </source>
</evidence>
<evidence type="ECO:0000256" key="5">
    <source>
        <dbReference type="ARBA" id="ARBA00023242"/>
    </source>
</evidence>
<dbReference type="GO" id="GO:0000977">
    <property type="term" value="F:RNA polymerase II transcription regulatory region sequence-specific DNA binding"/>
    <property type="evidence" value="ECO:0007669"/>
    <property type="project" value="InterPro"/>
</dbReference>
<evidence type="ECO:0000313" key="7">
    <source>
        <dbReference type="EMBL" id="KAI5404233.1"/>
    </source>
</evidence>
<evidence type="ECO:0000256" key="1">
    <source>
        <dbReference type="ARBA" id="ARBA00004123"/>
    </source>
</evidence>
<dbReference type="GO" id="GO:0045944">
    <property type="term" value="P:positive regulation of transcription by RNA polymerase II"/>
    <property type="evidence" value="ECO:0007669"/>
    <property type="project" value="InterPro"/>
</dbReference>
<dbReference type="InterPro" id="IPR033896">
    <property type="entry name" value="MEF2-like_N"/>
</dbReference>
<name>A0A9D4WK25_PEA</name>
<dbReference type="CDD" id="cd00265">
    <property type="entry name" value="MADS_MEF2_like"/>
    <property type="match status" value="1"/>
</dbReference>
<keyword evidence="4" id="KW-0804">Transcription</keyword>
<dbReference type="PANTHER" id="PTHR48019">
    <property type="entry name" value="SERUM RESPONSE FACTOR HOMOLOG"/>
    <property type="match status" value="1"/>
</dbReference>
<evidence type="ECO:0000256" key="2">
    <source>
        <dbReference type="ARBA" id="ARBA00023015"/>
    </source>
</evidence>
<dbReference type="PRINTS" id="PR00404">
    <property type="entry name" value="MADSDOMAIN"/>
</dbReference>
<evidence type="ECO:0000259" key="6">
    <source>
        <dbReference type="PROSITE" id="PS50066"/>
    </source>
</evidence>
<organism evidence="7 8">
    <name type="scientific">Pisum sativum</name>
    <name type="common">Garden pea</name>
    <name type="synonym">Lathyrus oleraceus</name>
    <dbReference type="NCBI Taxonomy" id="3888"/>
    <lineage>
        <taxon>Eukaryota</taxon>
        <taxon>Viridiplantae</taxon>
        <taxon>Streptophyta</taxon>
        <taxon>Embryophyta</taxon>
        <taxon>Tracheophyta</taxon>
        <taxon>Spermatophyta</taxon>
        <taxon>Magnoliopsida</taxon>
        <taxon>eudicotyledons</taxon>
        <taxon>Gunneridae</taxon>
        <taxon>Pentapetalae</taxon>
        <taxon>rosids</taxon>
        <taxon>fabids</taxon>
        <taxon>Fabales</taxon>
        <taxon>Fabaceae</taxon>
        <taxon>Papilionoideae</taxon>
        <taxon>50 kb inversion clade</taxon>
        <taxon>NPAAA clade</taxon>
        <taxon>Hologalegina</taxon>
        <taxon>IRL clade</taxon>
        <taxon>Fabeae</taxon>
        <taxon>Lathyrus</taxon>
    </lineage>
</organism>
<evidence type="ECO:0000256" key="4">
    <source>
        <dbReference type="ARBA" id="ARBA00023163"/>
    </source>
</evidence>
<comment type="caution">
    <text evidence="7">The sequence shown here is derived from an EMBL/GenBank/DDBJ whole genome shotgun (WGS) entry which is preliminary data.</text>
</comment>
<dbReference type="SMART" id="SM00432">
    <property type="entry name" value="MADS"/>
    <property type="match status" value="1"/>
</dbReference>
<evidence type="ECO:0000313" key="8">
    <source>
        <dbReference type="Proteomes" id="UP001058974"/>
    </source>
</evidence>
<accession>A0A9D4WK25</accession>
<feature type="domain" description="MADS-box" evidence="6">
    <location>
        <begin position="1"/>
        <end position="61"/>
    </location>
</feature>
<comment type="subcellular location">
    <subcellularLocation>
        <location evidence="1">Nucleus</location>
    </subcellularLocation>
</comment>
<dbReference type="GO" id="GO:0046983">
    <property type="term" value="F:protein dimerization activity"/>
    <property type="evidence" value="ECO:0007669"/>
    <property type="project" value="InterPro"/>
</dbReference>
<dbReference type="GO" id="GO:0005634">
    <property type="term" value="C:nucleus"/>
    <property type="evidence" value="ECO:0007669"/>
    <property type="project" value="UniProtKB-SubCell"/>
</dbReference>
<dbReference type="SUPFAM" id="SSF55455">
    <property type="entry name" value="SRF-like"/>
    <property type="match status" value="1"/>
</dbReference>
<dbReference type="Gene3D" id="3.40.1810.10">
    <property type="entry name" value="Transcription factor, MADS-box"/>
    <property type="match status" value="1"/>
</dbReference>
<keyword evidence="5" id="KW-0539">Nucleus</keyword>
<proteinExistence type="predicted"/>
<dbReference type="InterPro" id="IPR002100">
    <property type="entry name" value="TF_MADSbox"/>
</dbReference>
<dbReference type="InterPro" id="IPR050142">
    <property type="entry name" value="MADS-box/MEF2_TF"/>
</dbReference>
<gene>
    <name evidence="7" type="ORF">KIW84_051401</name>
</gene>
<reference evidence="7 8" key="1">
    <citation type="journal article" date="2022" name="Nat. Genet.">
        <title>Improved pea reference genome and pan-genome highlight genomic features and evolutionary characteristics.</title>
        <authorList>
            <person name="Yang T."/>
            <person name="Liu R."/>
            <person name="Luo Y."/>
            <person name="Hu S."/>
            <person name="Wang D."/>
            <person name="Wang C."/>
            <person name="Pandey M.K."/>
            <person name="Ge S."/>
            <person name="Xu Q."/>
            <person name="Li N."/>
            <person name="Li G."/>
            <person name="Huang Y."/>
            <person name="Saxena R.K."/>
            <person name="Ji Y."/>
            <person name="Li M."/>
            <person name="Yan X."/>
            <person name="He Y."/>
            <person name="Liu Y."/>
            <person name="Wang X."/>
            <person name="Xiang C."/>
            <person name="Varshney R.K."/>
            <person name="Ding H."/>
            <person name="Gao S."/>
            <person name="Zong X."/>
        </authorList>
    </citation>
    <scope>NUCLEOTIDE SEQUENCE [LARGE SCALE GENOMIC DNA]</scope>
    <source>
        <strain evidence="7 8">cv. Zhongwan 6</strain>
    </source>
</reference>
<dbReference type="PROSITE" id="PS50066">
    <property type="entry name" value="MADS_BOX_2"/>
    <property type="match status" value="1"/>
</dbReference>
<dbReference type="InterPro" id="IPR036879">
    <property type="entry name" value="TF_MADSbox_sf"/>
</dbReference>
<dbReference type="EMBL" id="JAMSHJ010000005">
    <property type="protein sequence ID" value="KAI5404233.1"/>
    <property type="molecule type" value="Genomic_DNA"/>
</dbReference>
<keyword evidence="2" id="KW-0805">Transcription regulation</keyword>
<keyword evidence="8" id="KW-1185">Reference proteome</keyword>
<sequence length="248" mass="27986">MGRVKLQIKKIENTTNRQVTFSKRRNGLMKKAYELSVLCDVDVALIMFSPSGRATLFSRNRRVFEGDPSEINTLSEAEYREQVLQETLKHVQMRKRFLEEEHISHASPQVHLTKAVDIDGSSAGTTENALGWFSGDTITNDQILNFVNGYDPPPPLSDQQSLNTVVDTMTPTSTFLHTANMDHDYQICLKDGAEADINNTPSPEFGQVMDTSLDFWANVYHSGSLSIAETREEELLEQNLLNVFPQIF</sequence>